<dbReference type="SUPFAM" id="SSF48452">
    <property type="entry name" value="TPR-like"/>
    <property type="match status" value="1"/>
</dbReference>
<evidence type="ECO:0000313" key="3">
    <source>
        <dbReference type="EMBL" id="XDO95427.1"/>
    </source>
</evidence>
<protein>
    <submittedName>
        <fullName evidence="3">Tetratricopeptide repeat protein</fullName>
    </submittedName>
</protein>
<evidence type="ECO:0000256" key="1">
    <source>
        <dbReference type="SAM" id="MobiDB-lite"/>
    </source>
</evidence>
<name>A0AB39KPD9_9CAUL</name>
<dbReference type="Pfam" id="PF14559">
    <property type="entry name" value="TPR_19"/>
    <property type="match status" value="1"/>
</dbReference>
<accession>A0AB39KPD9</accession>
<dbReference type="InterPro" id="IPR011990">
    <property type="entry name" value="TPR-like_helical_dom_sf"/>
</dbReference>
<organism evidence="3">
    <name type="scientific">Caulobacter sp. 73W</name>
    <dbReference type="NCBI Taxonomy" id="3161137"/>
    <lineage>
        <taxon>Bacteria</taxon>
        <taxon>Pseudomonadati</taxon>
        <taxon>Pseudomonadota</taxon>
        <taxon>Alphaproteobacteria</taxon>
        <taxon>Caulobacterales</taxon>
        <taxon>Caulobacteraceae</taxon>
        <taxon>Caulobacter</taxon>
    </lineage>
</organism>
<gene>
    <name evidence="3" type="ORF">ABOZ73_11435</name>
</gene>
<reference evidence="3" key="1">
    <citation type="submission" date="2024-06" db="EMBL/GenBank/DDBJ databases">
        <title>Caulobacter inopinatus, sp. nov.</title>
        <authorList>
            <person name="Donachie S.P."/>
        </authorList>
    </citation>
    <scope>NUCLEOTIDE SEQUENCE</scope>
    <source>
        <strain evidence="3">73W</strain>
    </source>
</reference>
<dbReference type="AlphaFoldDB" id="A0AB39KPD9"/>
<feature type="region of interest" description="Disordered" evidence="1">
    <location>
        <begin position="201"/>
        <end position="246"/>
    </location>
</feature>
<keyword evidence="2" id="KW-0732">Signal</keyword>
<dbReference type="EMBL" id="CP158375">
    <property type="protein sequence ID" value="XDO95427.1"/>
    <property type="molecule type" value="Genomic_DNA"/>
</dbReference>
<dbReference type="Gene3D" id="1.25.40.10">
    <property type="entry name" value="Tetratricopeptide repeat domain"/>
    <property type="match status" value="1"/>
</dbReference>
<feature type="chain" id="PRO_5044239036" evidence="2">
    <location>
        <begin position="24"/>
        <end position="246"/>
    </location>
</feature>
<feature type="signal peptide" evidence="2">
    <location>
        <begin position="1"/>
        <end position="23"/>
    </location>
</feature>
<sequence length="246" mass="26368">MKRLALCIALALSSAAAPHLVLAAAAPPEIEAIDAAKSRKLYLITIDKIAKDRPLAALAYLDDYDRRYKGDPKAALLRADCLMRVGERTAAEQVYRTLLSGGRGKLADMDQGAAWAGLGRVLAGRSQWVEAVSAMGEAVAKQPVNTAFISDLGYAQMMAGDTRGAVFRLRQARELSPQDPMVRNNLILALWAAGETRESEQMLQALSDPDERQELRGQIARRSTGGLTAASPLADADLSRPLGAGK</sequence>
<proteinExistence type="predicted"/>
<evidence type="ECO:0000256" key="2">
    <source>
        <dbReference type="SAM" id="SignalP"/>
    </source>
</evidence>
<dbReference type="RefSeq" id="WP_369058276.1">
    <property type="nucleotide sequence ID" value="NZ_CP158375.1"/>
</dbReference>